<keyword evidence="2" id="KW-0812">Transmembrane</keyword>
<gene>
    <name evidence="3" type="ORF">BJ972_001938</name>
    <name evidence="4" type="ORF">ESP50_06740</name>
</gene>
<keyword evidence="2" id="KW-0472">Membrane</keyword>
<accession>A0A4Q2M9P3</accession>
<feature type="compositionally biased region" description="Basic and acidic residues" evidence="1">
    <location>
        <begin position="13"/>
        <end position="22"/>
    </location>
</feature>
<dbReference type="RefSeq" id="WP_129173417.1">
    <property type="nucleotide sequence ID" value="NZ_JACCBI010000001.1"/>
</dbReference>
<evidence type="ECO:0000256" key="1">
    <source>
        <dbReference type="SAM" id="MobiDB-lite"/>
    </source>
</evidence>
<dbReference type="EMBL" id="SDPM01000003">
    <property type="protein sequence ID" value="RXZ86761.1"/>
    <property type="molecule type" value="Genomic_DNA"/>
</dbReference>
<feature type="transmembrane region" description="Helical" evidence="2">
    <location>
        <begin position="134"/>
        <end position="155"/>
    </location>
</feature>
<keyword evidence="2" id="KW-1133">Transmembrane helix</keyword>
<dbReference type="EMBL" id="JACCBI010000001">
    <property type="protein sequence ID" value="NYD67419.1"/>
    <property type="molecule type" value="Genomic_DNA"/>
</dbReference>
<dbReference type="Proteomes" id="UP000581087">
    <property type="component" value="Unassembled WGS sequence"/>
</dbReference>
<evidence type="ECO:0000256" key="2">
    <source>
        <dbReference type="SAM" id="Phobius"/>
    </source>
</evidence>
<reference evidence="4 5" key="1">
    <citation type="submission" date="2019-01" db="EMBL/GenBank/DDBJ databases">
        <title>Agromyces.</title>
        <authorList>
            <person name="Li J."/>
        </authorList>
    </citation>
    <scope>NUCLEOTIDE SEQUENCE [LARGE SCALE GENOMIC DNA]</scope>
    <source>
        <strain evidence="4 5">DSM 23870</strain>
    </source>
</reference>
<feature type="region of interest" description="Disordered" evidence="1">
    <location>
        <begin position="1"/>
        <end position="22"/>
    </location>
</feature>
<protein>
    <submittedName>
        <fullName evidence="4">Sodium:proton antiporter</fullName>
    </submittedName>
</protein>
<name>A0A4Q2M9P3_9MICO</name>
<keyword evidence="5" id="KW-1185">Reference proteome</keyword>
<evidence type="ECO:0000313" key="5">
    <source>
        <dbReference type="Proteomes" id="UP000292686"/>
    </source>
</evidence>
<dbReference type="Proteomes" id="UP000292686">
    <property type="component" value="Unassembled WGS sequence"/>
</dbReference>
<reference evidence="3 6" key="2">
    <citation type="submission" date="2020-07" db="EMBL/GenBank/DDBJ databases">
        <title>Sequencing the genomes of 1000 actinobacteria strains.</title>
        <authorList>
            <person name="Klenk H.-P."/>
        </authorList>
    </citation>
    <scope>NUCLEOTIDE SEQUENCE [LARGE SCALE GENOMIC DNA]</scope>
    <source>
        <strain evidence="3 6">DSM 23870</strain>
    </source>
</reference>
<dbReference type="OrthoDB" id="3625784at2"/>
<feature type="transmembrane region" description="Helical" evidence="2">
    <location>
        <begin position="65"/>
        <end position="88"/>
    </location>
</feature>
<organism evidence="4 5">
    <name type="scientific">Agromyces atrinae</name>
    <dbReference type="NCBI Taxonomy" id="592376"/>
    <lineage>
        <taxon>Bacteria</taxon>
        <taxon>Bacillati</taxon>
        <taxon>Actinomycetota</taxon>
        <taxon>Actinomycetes</taxon>
        <taxon>Micrococcales</taxon>
        <taxon>Microbacteriaceae</taxon>
        <taxon>Agromyces</taxon>
    </lineage>
</organism>
<dbReference type="InterPro" id="IPR046291">
    <property type="entry name" value="DUF6328"/>
</dbReference>
<dbReference type="Pfam" id="PF19853">
    <property type="entry name" value="DUF6328"/>
    <property type="match status" value="1"/>
</dbReference>
<evidence type="ECO:0000313" key="4">
    <source>
        <dbReference type="EMBL" id="RXZ86761.1"/>
    </source>
</evidence>
<feature type="transmembrane region" description="Helical" evidence="2">
    <location>
        <begin position="108"/>
        <end position="128"/>
    </location>
</feature>
<comment type="caution">
    <text evidence="4">The sequence shown here is derived from an EMBL/GenBank/DDBJ whole genome shotgun (WGS) entry which is preliminary data.</text>
</comment>
<evidence type="ECO:0000313" key="3">
    <source>
        <dbReference type="EMBL" id="NYD67419.1"/>
    </source>
</evidence>
<dbReference type="AlphaFoldDB" id="A0A4Q2M9P3"/>
<sequence length="175" mass="18717">MPTHADADALPADGRDETPNERADRNWNEILQELRVAQTGTQIIVGFLLAVAFQPRFEEVDAYQLGLYLVLVALAGIATALGLAPVSLHRTYFARQRKEYIVRIGSRLLVADLVVVAFLAVGVTSLIFDFTAGRAAGFTAMGVGLAVVAVLWLVVPRLGSRSAVGAAPHAHRAEG</sequence>
<evidence type="ECO:0000313" key="6">
    <source>
        <dbReference type="Proteomes" id="UP000581087"/>
    </source>
</evidence>
<proteinExistence type="predicted"/>